<dbReference type="GO" id="GO:0016787">
    <property type="term" value="F:hydrolase activity"/>
    <property type="evidence" value="ECO:0007669"/>
    <property type="project" value="UniProtKB-KW"/>
</dbReference>
<dbReference type="AlphaFoldDB" id="A0A8T9PYG9"/>
<dbReference type="InterPro" id="IPR022742">
    <property type="entry name" value="Hydrolase_4"/>
</dbReference>
<proteinExistence type="predicted"/>
<organism evidence="2 3">
    <name type="scientific">Hymenobacter cellulosilyticus</name>
    <dbReference type="NCBI Taxonomy" id="2932248"/>
    <lineage>
        <taxon>Bacteria</taxon>
        <taxon>Pseudomonadati</taxon>
        <taxon>Bacteroidota</taxon>
        <taxon>Cytophagia</taxon>
        <taxon>Cytophagales</taxon>
        <taxon>Hymenobacteraceae</taxon>
        <taxon>Hymenobacter</taxon>
    </lineage>
</organism>
<dbReference type="InterPro" id="IPR029058">
    <property type="entry name" value="AB_hydrolase_fold"/>
</dbReference>
<dbReference type="EMBL" id="CP095046">
    <property type="protein sequence ID" value="UOQ70117.1"/>
    <property type="molecule type" value="Genomic_DNA"/>
</dbReference>
<gene>
    <name evidence="2" type="ORF">MUN79_15220</name>
</gene>
<accession>A0A8T9PYG9</accession>
<name>A0A8T9PYG9_9BACT</name>
<dbReference type="KEGG" id="hcu:MUN79_15220"/>
<evidence type="ECO:0000259" key="1">
    <source>
        <dbReference type="Pfam" id="PF12146"/>
    </source>
</evidence>
<dbReference type="Proteomes" id="UP000831796">
    <property type="component" value="Chromosome"/>
</dbReference>
<dbReference type="Gene3D" id="3.40.50.1820">
    <property type="entry name" value="alpha/beta hydrolase"/>
    <property type="match status" value="1"/>
</dbReference>
<dbReference type="Pfam" id="PF12146">
    <property type="entry name" value="Hydrolase_4"/>
    <property type="match status" value="1"/>
</dbReference>
<feature type="domain" description="Serine aminopeptidase S33" evidence="1">
    <location>
        <begin position="35"/>
        <end position="141"/>
    </location>
</feature>
<keyword evidence="2" id="KW-0378">Hydrolase</keyword>
<dbReference type="SUPFAM" id="SSF53474">
    <property type="entry name" value="alpha/beta-Hydrolases"/>
    <property type="match status" value="1"/>
</dbReference>
<protein>
    <submittedName>
        <fullName evidence="2">Alpha/beta hydrolase</fullName>
    </submittedName>
</protein>
<evidence type="ECO:0000313" key="3">
    <source>
        <dbReference type="Proteomes" id="UP000831796"/>
    </source>
</evidence>
<dbReference type="RefSeq" id="WP_244673541.1">
    <property type="nucleotide sequence ID" value="NZ_CP095046.1"/>
</dbReference>
<evidence type="ECO:0000313" key="2">
    <source>
        <dbReference type="EMBL" id="UOQ70117.1"/>
    </source>
</evidence>
<reference evidence="2" key="1">
    <citation type="submission" date="2022-04" db="EMBL/GenBank/DDBJ databases">
        <title>Hymenobacter sp. isolated from the air.</title>
        <authorList>
            <person name="Won M."/>
            <person name="Lee C.-M."/>
            <person name="Woen H.-Y."/>
            <person name="Kwon S.-W."/>
        </authorList>
    </citation>
    <scope>NUCLEOTIDE SEQUENCE</scope>
    <source>
        <strain evidence="2">5116S-3</strain>
    </source>
</reference>
<keyword evidence="3" id="KW-1185">Reference proteome</keyword>
<sequence>MHTETLALYDSVRRRPVPVVLYQPTVAVARPRLALLSHGYGGQSTAYTFLARQLVAMGYVVASVQHELPGDEPIATTGNLRETRRPNWERGVQNLLFVCQMLQQRLPRLNTGQLLLLGHSNGGDMVMLFAHEHPQLVARVISLDNRRMPLPRTRRPRILSIRSSDQVADPGVLTTAAEQRTFGITIVALPATIHNDMWDGATEAQKQEINAIEAEFLRR</sequence>